<dbReference type="PROSITE" id="PS00018">
    <property type="entry name" value="EF_HAND_1"/>
    <property type="match status" value="2"/>
</dbReference>
<protein>
    <recommendedName>
        <fullName evidence="3">EF-hand domain-containing protein</fullName>
    </recommendedName>
</protein>
<comment type="caution">
    <text evidence="4">The sequence shown here is derived from an EMBL/GenBank/DDBJ whole genome shotgun (WGS) entry which is preliminary data.</text>
</comment>
<gene>
    <name evidence="4" type="ORF">GCM10009431_26560</name>
</gene>
<feature type="chain" id="PRO_5045865243" description="EF-hand domain-containing protein" evidence="2">
    <location>
        <begin position="21"/>
        <end position="165"/>
    </location>
</feature>
<evidence type="ECO:0000256" key="1">
    <source>
        <dbReference type="SAM" id="MobiDB-lite"/>
    </source>
</evidence>
<dbReference type="Pfam" id="PF13499">
    <property type="entry name" value="EF-hand_7"/>
    <property type="match status" value="1"/>
</dbReference>
<dbReference type="PROSITE" id="PS50222">
    <property type="entry name" value="EF_HAND_2"/>
    <property type="match status" value="2"/>
</dbReference>
<dbReference type="SUPFAM" id="SSF47473">
    <property type="entry name" value="EF-hand"/>
    <property type="match status" value="1"/>
</dbReference>
<keyword evidence="2" id="KW-0732">Signal</keyword>
<sequence>MKTKTLITAIFILTSINLFAQGPGGRGGRGNGNQQRGEKPSASKILEMLDVNNDKVIDKDEASNDRRGKISEDFAEIDTNEDGVIDLDELEASLESMDKPREVSAEEVLKEVDDNEDGLLNELEVAAKDRRELINNFKIIDTDEDGQLNLEELKTFYSSMKKKKR</sequence>
<dbReference type="SMART" id="SM00054">
    <property type="entry name" value="EFh"/>
    <property type="match status" value="2"/>
</dbReference>
<reference evidence="4 5" key="1">
    <citation type="journal article" date="2019" name="Int. J. Syst. Evol. Microbiol.">
        <title>The Global Catalogue of Microorganisms (GCM) 10K type strain sequencing project: providing services to taxonomists for standard genome sequencing and annotation.</title>
        <authorList>
            <consortium name="The Broad Institute Genomics Platform"/>
            <consortium name="The Broad Institute Genome Sequencing Center for Infectious Disease"/>
            <person name="Wu L."/>
            <person name="Ma J."/>
        </authorList>
    </citation>
    <scope>NUCLEOTIDE SEQUENCE [LARGE SCALE GENOMIC DNA]</scope>
    <source>
        <strain evidence="4 5">JCM 15976</strain>
    </source>
</reference>
<dbReference type="InterPro" id="IPR002048">
    <property type="entry name" value="EF_hand_dom"/>
</dbReference>
<dbReference type="InterPro" id="IPR011992">
    <property type="entry name" value="EF-hand-dom_pair"/>
</dbReference>
<feature type="signal peptide" evidence="2">
    <location>
        <begin position="1"/>
        <end position="20"/>
    </location>
</feature>
<dbReference type="Gene3D" id="1.10.238.10">
    <property type="entry name" value="EF-hand"/>
    <property type="match status" value="2"/>
</dbReference>
<evidence type="ECO:0000313" key="5">
    <source>
        <dbReference type="Proteomes" id="UP001500736"/>
    </source>
</evidence>
<keyword evidence="5" id="KW-1185">Reference proteome</keyword>
<dbReference type="EMBL" id="BAAAGF010000004">
    <property type="protein sequence ID" value="GAA0748233.1"/>
    <property type="molecule type" value="Genomic_DNA"/>
</dbReference>
<feature type="domain" description="EF-hand" evidence="3">
    <location>
        <begin position="65"/>
        <end position="100"/>
    </location>
</feature>
<organism evidence="4 5">
    <name type="scientific">Gaetbulibacter jejuensis</name>
    <dbReference type="NCBI Taxonomy" id="584607"/>
    <lineage>
        <taxon>Bacteria</taxon>
        <taxon>Pseudomonadati</taxon>
        <taxon>Bacteroidota</taxon>
        <taxon>Flavobacteriia</taxon>
        <taxon>Flavobacteriales</taxon>
        <taxon>Flavobacteriaceae</taxon>
        <taxon>Gaetbulibacter</taxon>
    </lineage>
</organism>
<dbReference type="Proteomes" id="UP001500736">
    <property type="component" value="Unassembled WGS sequence"/>
</dbReference>
<feature type="region of interest" description="Disordered" evidence="1">
    <location>
        <begin position="22"/>
        <end position="42"/>
    </location>
</feature>
<dbReference type="Pfam" id="PF13202">
    <property type="entry name" value="EF-hand_5"/>
    <property type="match status" value="1"/>
</dbReference>
<evidence type="ECO:0000256" key="2">
    <source>
        <dbReference type="SAM" id="SignalP"/>
    </source>
</evidence>
<name>A0ABN1JWV8_9FLAO</name>
<feature type="compositionally biased region" description="Gly residues" evidence="1">
    <location>
        <begin position="22"/>
        <end position="31"/>
    </location>
</feature>
<accession>A0ABN1JWV8</accession>
<dbReference type="RefSeq" id="WP_343799022.1">
    <property type="nucleotide sequence ID" value="NZ_BAAAGF010000004.1"/>
</dbReference>
<feature type="domain" description="EF-hand" evidence="3">
    <location>
        <begin position="128"/>
        <end position="163"/>
    </location>
</feature>
<proteinExistence type="predicted"/>
<evidence type="ECO:0000313" key="4">
    <source>
        <dbReference type="EMBL" id="GAA0748233.1"/>
    </source>
</evidence>
<dbReference type="InterPro" id="IPR018247">
    <property type="entry name" value="EF_Hand_1_Ca_BS"/>
</dbReference>
<evidence type="ECO:0000259" key="3">
    <source>
        <dbReference type="PROSITE" id="PS50222"/>
    </source>
</evidence>